<dbReference type="RefSeq" id="WP_148699371.1">
    <property type="nucleotide sequence ID" value="NZ_CP007174.1"/>
</dbReference>
<dbReference type="Gene3D" id="3.30.870.10">
    <property type="entry name" value="Endonuclease Chain A"/>
    <property type="match status" value="1"/>
</dbReference>
<dbReference type="OrthoDB" id="346316at2157"/>
<sequence>MGSRKQFRILYDGMLDIPTSLNGISVLSYDLDHLGKTNHKISVSFTVLHINQSNTVDDIRLYVLSRDQFVTWALNCLRNNNAYLCPVQYSHYSGQVPSGQVTLQVHSGGSLHFLLDNRYSTFSSKRVAIRIDEEWEEQTGQLDLVTTIPPHDRSLEDEAKRMICNCNHTLKIISPYADMSFVKDILEKSKSANIQIITRARDEFTSDKRQAFGFIKDNLKDNHRINNFVHSRIIIRDNEEALISSADLTQDGLMKQYNTGAIISDANVMRKLLKYFDEVWHQSTTVQTKAK</sequence>
<keyword evidence="4" id="KW-1185">Reference proteome</keyword>
<proteinExistence type="predicted"/>
<evidence type="ECO:0000313" key="2">
    <source>
        <dbReference type="EMBL" id="AIF82374.1"/>
    </source>
</evidence>
<dbReference type="KEGG" id="nev:NTE_01136"/>
<accession>A0A075MSP6</accession>
<dbReference type="Proteomes" id="UP000028194">
    <property type="component" value="Chromosome"/>
</dbReference>
<dbReference type="STRING" id="1459636.NTE_00292"/>
<dbReference type="EMBL" id="CP007174">
    <property type="protein sequence ID" value="AIF83209.1"/>
    <property type="molecule type" value="Genomic_DNA"/>
</dbReference>
<dbReference type="InterPro" id="IPR036598">
    <property type="entry name" value="GOLD_dom_sf"/>
</dbReference>
<name>A0A075MSP6_9ARCH</name>
<dbReference type="GeneID" id="41596950"/>
<dbReference type="AlphaFoldDB" id="A0A075MSP6"/>
<dbReference type="GO" id="GO:0003824">
    <property type="term" value="F:catalytic activity"/>
    <property type="evidence" value="ECO:0007669"/>
    <property type="project" value="InterPro"/>
</dbReference>
<evidence type="ECO:0000313" key="3">
    <source>
        <dbReference type="EMBL" id="AIF83209.1"/>
    </source>
</evidence>
<gene>
    <name evidence="2" type="ORF">NTE_00292</name>
    <name evidence="3" type="ORF">NTE_01136</name>
</gene>
<dbReference type="InterPro" id="IPR001736">
    <property type="entry name" value="PLipase_D/transphosphatidylase"/>
</dbReference>
<dbReference type="eggNOG" id="arCOG02041">
    <property type="taxonomic scope" value="Archaea"/>
</dbReference>
<dbReference type="InterPro" id="IPR025202">
    <property type="entry name" value="PLD-like_dom"/>
</dbReference>
<dbReference type="SUPFAM" id="SSF101576">
    <property type="entry name" value="Supernatant protein factor (SPF), C-terminal domain"/>
    <property type="match status" value="1"/>
</dbReference>
<dbReference type="SUPFAM" id="SSF56024">
    <property type="entry name" value="Phospholipase D/nuclease"/>
    <property type="match status" value="1"/>
</dbReference>
<evidence type="ECO:0000313" key="4">
    <source>
        <dbReference type="Proteomes" id="UP000028194"/>
    </source>
</evidence>
<protein>
    <submittedName>
        <fullName evidence="2">Phosphatidylserine/phosphatidylglycerophosphate/ cardiolipin synthase</fullName>
    </submittedName>
</protein>
<reference evidence="2 4" key="1">
    <citation type="journal article" date="2014" name="PLoS ONE">
        <title>Genome Sequence of Candidatus Nitrososphaera evergladensis from Group I.1b Enriched from Everglades Soil Reveals Novel Genomic Features of the Ammonia-Oxidizing Archaea.</title>
        <authorList>
            <person name="Zhalnina K.V."/>
            <person name="Dias R."/>
            <person name="Leonard M.T."/>
            <person name="Dorr de Quadros P."/>
            <person name="Camargo F.A."/>
            <person name="Drew J.C."/>
            <person name="Farmerie W.G."/>
            <person name="Daroub S.H."/>
            <person name="Triplett E.W."/>
        </authorList>
    </citation>
    <scope>NUCLEOTIDE SEQUENCE [LARGE SCALE GENOMIC DNA]</scope>
    <source>
        <strain evidence="2 4">SR1</strain>
    </source>
</reference>
<dbReference type="Pfam" id="PF13091">
    <property type="entry name" value="PLDc_2"/>
    <property type="match status" value="1"/>
</dbReference>
<dbReference type="PROSITE" id="PS50035">
    <property type="entry name" value="PLD"/>
    <property type="match status" value="1"/>
</dbReference>
<dbReference type="KEGG" id="nev:NTE_00292"/>
<feature type="domain" description="PLD phosphodiesterase" evidence="1">
    <location>
        <begin position="225"/>
        <end position="252"/>
    </location>
</feature>
<dbReference type="HOGENOM" id="CLU_955117_0_0_2"/>
<organism evidence="2 4">
    <name type="scientific">Candidatus Nitrososphaera evergladensis SR1</name>
    <dbReference type="NCBI Taxonomy" id="1459636"/>
    <lineage>
        <taxon>Archaea</taxon>
        <taxon>Nitrososphaerota</taxon>
        <taxon>Nitrososphaeria</taxon>
        <taxon>Nitrososphaerales</taxon>
        <taxon>Nitrososphaeraceae</taxon>
        <taxon>Nitrososphaera</taxon>
    </lineage>
</organism>
<evidence type="ECO:0000259" key="1">
    <source>
        <dbReference type="PROSITE" id="PS50035"/>
    </source>
</evidence>
<dbReference type="EMBL" id="CP007174">
    <property type="protein sequence ID" value="AIF82374.1"/>
    <property type="molecule type" value="Genomic_DNA"/>
</dbReference>